<proteinExistence type="predicted"/>
<sequence length="232" mass="25326">MVLAAEEFFHEEEVEHPVRYLSLDRVYSYSVPCVNPNGSSSVTSKKVKARMTGKSTGGGRGGGYIRDITPPAHIPEIAETIAPLHEIANLAPHVFSATPTEHLTAAQAWAELGNPSTSSVEDTDPARSPSTRLDIEGVDLHALIGLECKASNSHDYDDWYKGSITEYNSDTKHHRVCLEPGELVWAKLIGSVIHRFYRYPSESALSPEPPVSFTAPVGFSVANIRNGFEPVQ</sequence>
<accession>A0A8J5KMS3</accession>
<evidence type="ECO:0000313" key="2">
    <source>
        <dbReference type="EMBL" id="KAG6486171.1"/>
    </source>
</evidence>
<dbReference type="AlphaFoldDB" id="A0A8J5KMS3"/>
<gene>
    <name evidence="2" type="ORF">ZIOFF_054741</name>
</gene>
<feature type="compositionally biased region" description="Gly residues" evidence="1">
    <location>
        <begin position="55"/>
        <end position="64"/>
    </location>
</feature>
<reference evidence="2 3" key="1">
    <citation type="submission" date="2020-08" db="EMBL/GenBank/DDBJ databases">
        <title>Plant Genome Project.</title>
        <authorList>
            <person name="Zhang R.-G."/>
        </authorList>
    </citation>
    <scope>NUCLEOTIDE SEQUENCE [LARGE SCALE GENOMIC DNA]</scope>
    <source>
        <tissue evidence="2">Rhizome</tissue>
    </source>
</reference>
<evidence type="ECO:0000256" key="1">
    <source>
        <dbReference type="SAM" id="MobiDB-lite"/>
    </source>
</evidence>
<keyword evidence="3" id="KW-1185">Reference proteome</keyword>
<name>A0A8J5KMS3_ZINOF</name>
<evidence type="ECO:0000313" key="3">
    <source>
        <dbReference type="Proteomes" id="UP000734854"/>
    </source>
</evidence>
<organism evidence="2 3">
    <name type="scientific">Zingiber officinale</name>
    <name type="common">Ginger</name>
    <name type="synonym">Amomum zingiber</name>
    <dbReference type="NCBI Taxonomy" id="94328"/>
    <lineage>
        <taxon>Eukaryota</taxon>
        <taxon>Viridiplantae</taxon>
        <taxon>Streptophyta</taxon>
        <taxon>Embryophyta</taxon>
        <taxon>Tracheophyta</taxon>
        <taxon>Spermatophyta</taxon>
        <taxon>Magnoliopsida</taxon>
        <taxon>Liliopsida</taxon>
        <taxon>Zingiberales</taxon>
        <taxon>Zingiberaceae</taxon>
        <taxon>Zingiber</taxon>
    </lineage>
</organism>
<feature type="region of interest" description="Disordered" evidence="1">
    <location>
        <begin position="40"/>
        <end position="65"/>
    </location>
</feature>
<dbReference type="Proteomes" id="UP000734854">
    <property type="component" value="Unassembled WGS sequence"/>
</dbReference>
<dbReference type="EMBL" id="JACMSC010000015">
    <property type="protein sequence ID" value="KAG6486171.1"/>
    <property type="molecule type" value="Genomic_DNA"/>
</dbReference>
<comment type="caution">
    <text evidence="2">The sequence shown here is derived from an EMBL/GenBank/DDBJ whole genome shotgun (WGS) entry which is preliminary data.</text>
</comment>
<protein>
    <submittedName>
        <fullName evidence="2">Uncharacterized protein</fullName>
    </submittedName>
</protein>